<keyword evidence="1" id="KW-0418">Kinase</keyword>
<gene>
    <name evidence="1" type="ORF">ACJEBM_22545</name>
</gene>
<sequence>MSGFSLKPVENALVWLMGLIVACGILLNCETRTDFATTTLYIALLLMAINLLSISAVIVVALFCMLVLTSMCLYQGGFHRWESTMDLLRSLTVLAAIIFLALRSKRVCDSLRHKEVYMTGAQRLTQTGCFGFRADLARMGWSEQVARMLEYPAGMPSSASLYLERTHPDDLPLVLAGFEKAARHATLIEVRHRLLMPDGRIKHLHLFATPLFTRHGCFEYLGALMDVTASKQAEEALCRAQTQLAHVTRVTSLGELAASIAHEVNQPLAAITSSGEACRNWLSRSQPDLLEARQALQRIIASAHRASEITRRVRALSRKSEPLRQNESLNDIVSETLSLVRHELAHHKINPNIELSAFGGQVSADRVQLQQVIINLILNACQAMDAINSAQRALSIRTWVKDNEAVLEVADQGPGIADEVLPQLFTPFFTTRENGLGMGLAICRSIIDFHEGRIWATSTPGQGSSFLFALPIRVANDAGYAAAI</sequence>
<proteinExistence type="predicted"/>
<comment type="caution">
    <text evidence="1">The sequence shown here is derived from an EMBL/GenBank/DDBJ whole genome shotgun (WGS) entry which is preliminary data.</text>
</comment>
<evidence type="ECO:0000313" key="1">
    <source>
        <dbReference type="EMBL" id="MFK9083446.1"/>
    </source>
</evidence>
<dbReference type="Proteomes" id="UP001622950">
    <property type="component" value="Unassembled WGS sequence"/>
</dbReference>
<reference evidence="1" key="1">
    <citation type="submission" date="2024-11" db="EMBL/GenBank/DDBJ databases">
        <authorList>
            <person name="Lucas J.A."/>
        </authorList>
    </citation>
    <scope>NUCLEOTIDE SEQUENCE</scope>
    <source>
        <strain evidence="1">Z 8.8</strain>
    </source>
</reference>
<evidence type="ECO:0000313" key="2">
    <source>
        <dbReference type="Proteomes" id="UP001622950"/>
    </source>
</evidence>
<dbReference type="EMBL" id="JBJHQE010000051">
    <property type="protein sequence ID" value="MFK9083446.1"/>
    <property type="molecule type" value="Genomic_DNA"/>
</dbReference>
<organism evidence="1 2">
    <name type="scientific">Pseudomonas neuropathica</name>
    <dbReference type="NCBI Taxonomy" id="2730425"/>
    <lineage>
        <taxon>Bacteria</taxon>
        <taxon>Pseudomonadati</taxon>
        <taxon>Pseudomonadota</taxon>
        <taxon>Gammaproteobacteria</taxon>
        <taxon>Pseudomonadales</taxon>
        <taxon>Pseudomonadaceae</taxon>
        <taxon>Pseudomonas</taxon>
    </lineage>
</organism>
<protein>
    <submittedName>
        <fullName evidence="1">Sensor histidine kinase</fullName>
    </submittedName>
</protein>
<keyword evidence="1" id="KW-0808">Transferase</keyword>
<keyword evidence="2" id="KW-1185">Reference proteome</keyword>
<name>A0ACC7MYE3_9PSED</name>
<accession>A0ACC7MYE3</accession>